<dbReference type="EMBL" id="VUJU01004486">
    <property type="protein sequence ID" value="KAF0754189.1"/>
    <property type="molecule type" value="Genomic_DNA"/>
</dbReference>
<name>A0A6G0YEJ3_APHCR</name>
<dbReference type="Proteomes" id="UP000478052">
    <property type="component" value="Unassembled WGS sequence"/>
</dbReference>
<proteinExistence type="predicted"/>
<evidence type="ECO:0000256" key="1">
    <source>
        <dbReference type="SAM" id="Coils"/>
    </source>
</evidence>
<protein>
    <submittedName>
        <fullName evidence="2">Uncharacterized protein</fullName>
    </submittedName>
</protein>
<evidence type="ECO:0000313" key="2">
    <source>
        <dbReference type="EMBL" id="KAF0754189.1"/>
    </source>
</evidence>
<sequence length="628" mass="74405">MTANEVFSGNELVQSIELKVKSLKMLISEIRQSCQNDEFDPSICNDINEYLQIVQTDCQTIMNDNNNLLYNTTQTIYDDKKVLQSIQMINNEDYYKQKMQKFEVEINYKVDDVIKSIESTTDTLNAYHKENLLLDEQTNDIYQKLNLQKNILNQEIDKFNNTDFIVKNAFCKWKESLIKTNDENVLLVNEARKLISKYQQSMLMVKNNIMNIVESVSKSLSLRAKCLKLEIYLTWEGETILKMYKSIHKLIDVNKEKFDCYNDLQFQMGNINTELNKDLDDIKCKSSKIISGIFNQIQKYNSVKIITEEKCRYLNELHNKIPVTEELLLNNLGYLMNIENQIKENQKEISIKRQKVDEENINIKKLENLCADKNKTILDAQIEIEKKQSQLENIELKYKKESKELENIRLEQQKKRTNLKIMNSIMKYHDKETKEKIQFYNDNVIRPLELKLEKCTSLVDHEKNKNNNINITSIMELVPEFKENIEDAKLQIEKLDKTLSAQYGTMTKLEEDYKNIQLNILRQTEISSIKTEKFIDIFDAILNYRMKMLNVFQKRYEIKKKREECSKRENGLMSQLDNLKQLVRQQAKYNKQLSQQKNQFGLRGLSDNYNNLNFFSYLQICKLPVVYQ</sequence>
<dbReference type="OrthoDB" id="6590423at2759"/>
<keyword evidence="3" id="KW-1185">Reference proteome</keyword>
<reference evidence="2 3" key="1">
    <citation type="submission" date="2019-08" db="EMBL/GenBank/DDBJ databases">
        <title>Whole genome of Aphis craccivora.</title>
        <authorList>
            <person name="Voronova N.V."/>
            <person name="Shulinski R.S."/>
            <person name="Bandarenka Y.V."/>
            <person name="Zhorov D.G."/>
            <person name="Warner D."/>
        </authorList>
    </citation>
    <scope>NUCLEOTIDE SEQUENCE [LARGE SCALE GENOMIC DNA]</scope>
    <source>
        <strain evidence="2">180601</strain>
        <tissue evidence="2">Whole Body</tissue>
    </source>
</reference>
<evidence type="ECO:0000313" key="3">
    <source>
        <dbReference type="Proteomes" id="UP000478052"/>
    </source>
</evidence>
<organism evidence="2 3">
    <name type="scientific">Aphis craccivora</name>
    <name type="common">Cowpea aphid</name>
    <dbReference type="NCBI Taxonomy" id="307492"/>
    <lineage>
        <taxon>Eukaryota</taxon>
        <taxon>Metazoa</taxon>
        <taxon>Ecdysozoa</taxon>
        <taxon>Arthropoda</taxon>
        <taxon>Hexapoda</taxon>
        <taxon>Insecta</taxon>
        <taxon>Pterygota</taxon>
        <taxon>Neoptera</taxon>
        <taxon>Paraneoptera</taxon>
        <taxon>Hemiptera</taxon>
        <taxon>Sternorrhyncha</taxon>
        <taxon>Aphidomorpha</taxon>
        <taxon>Aphidoidea</taxon>
        <taxon>Aphididae</taxon>
        <taxon>Aphidini</taxon>
        <taxon>Aphis</taxon>
        <taxon>Aphis</taxon>
    </lineage>
</organism>
<feature type="coiled-coil region" evidence="1">
    <location>
        <begin position="335"/>
        <end position="420"/>
    </location>
</feature>
<accession>A0A6G0YEJ3</accession>
<comment type="caution">
    <text evidence="2">The sequence shown here is derived from an EMBL/GenBank/DDBJ whole genome shotgun (WGS) entry which is preliminary data.</text>
</comment>
<gene>
    <name evidence="2" type="ORF">FWK35_00016342</name>
</gene>
<keyword evidence="1" id="KW-0175">Coiled coil</keyword>
<dbReference type="AlphaFoldDB" id="A0A6G0YEJ3"/>
<feature type="non-terminal residue" evidence="2">
    <location>
        <position position="628"/>
    </location>
</feature>